<evidence type="ECO:0000313" key="10">
    <source>
        <dbReference type="EMBL" id="OGY94678.1"/>
    </source>
</evidence>
<reference evidence="10 11" key="1">
    <citation type="journal article" date="2016" name="Nat. Commun.">
        <title>Thousands of microbial genomes shed light on interconnected biogeochemical processes in an aquifer system.</title>
        <authorList>
            <person name="Anantharaman K."/>
            <person name="Brown C.T."/>
            <person name="Hug L.A."/>
            <person name="Sharon I."/>
            <person name="Castelle C.J."/>
            <person name="Probst A.J."/>
            <person name="Thomas B.C."/>
            <person name="Singh A."/>
            <person name="Wilkins M.J."/>
            <person name="Karaoz U."/>
            <person name="Brodie E.L."/>
            <person name="Williams K.H."/>
            <person name="Hubbard S.S."/>
            <person name="Banfield J.F."/>
        </authorList>
    </citation>
    <scope>NUCLEOTIDE SEQUENCE [LARGE SCALE GENOMIC DNA]</scope>
</reference>
<comment type="similarity">
    <text evidence="2">Belongs to the glucose-1-phosphate thymidylyltransferase family.</text>
</comment>
<dbReference type="PANTHER" id="PTHR43532">
    <property type="entry name" value="GLUCOSE-1-PHOSPHATE THYMIDYLYLTRANSFERASE"/>
    <property type="match status" value="1"/>
</dbReference>
<evidence type="ECO:0000256" key="3">
    <source>
        <dbReference type="ARBA" id="ARBA00012461"/>
    </source>
</evidence>
<evidence type="ECO:0000256" key="4">
    <source>
        <dbReference type="ARBA" id="ARBA00022679"/>
    </source>
</evidence>
<dbReference type="GO" id="GO:0008879">
    <property type="term" value="F:glucose-1-phosphate thymidylyltransferase activity"/>
    <property type="evidence" value="ECO:0007669"/>
    <property type="project" value="UniProtKB-EC"/>
</dbReference>
<evidence type="ECO:0000256" key="8">
    <source>
        <dbReference type="ARBA" id="ARBA00049336"/>
    </source>
</evidence>
<keyword evidence="7" id="KW-0460">Magnesium</keyword>
<dbReference type="AlphaFoldDB" id="A0A1G2BZU8"/>
<comment type="cofactor">
    <cofactor evidence="1">
        <name>Mg(2+)</name>
        <dbReference type="ChEBI" id="CHEBI:18420"/>
    </cofactor>
</comment>
<dbReference type="EC" id="2.7.7.24" evidence="3"/>
<dbReference type="Gene3D" id="3.90.550.10">
    <property type="entry name" value="Spore Coat Polysaccharide Biosynthesis Protein SpsA, Chain A"/>
    <property type="match status" value="1"/>
</dbReference>
<dbReference type="Pfam" id="PF00483">
    <property type="entry name" value="NTP_transferase"/>
    <property type="match status" value="1"/>
</dbReference>
<dbReference type="SUPFAM" id="SSF53448">
    <property type="entry name" value="Nucleotide-diphospho-sugar transferases"/>
    <property type="match status" value="1"/>
</dbReference>
<keyword evidence="5" id="KW-0548">Nucleotidyltransferase</keyword>
<dbReference type="InterPro" id="IPR029044">
    <property type="entry name" value="Nucleotide-diphossugar_trans"/>
</dbReference>
<comment type="catalytic activity">
    <reaction evidence="8">
        <text>dTTP + alpha-D-glucose 1-phosphate + H(+) = dTDP-alpha-D-glucose + diphosphate</text>
        <dbReference type="Rhea" id="RHEA:15225"/>
        <dbReference type="ChEBI" id="CHEBI:15378"/>
        <dbReference type="ChEBI" id="CHEBI:33019"/>
        <dbReference type="ChEBI" id="CHEBI:37568"/>
        <dbReference type="ChEBI" id="CHEBI:57477"/>
        <dbReference type="ChEBI" id="CHEBI:58601"/>
        <dbReference type="EC" id="2.7.7.24"/>
    </reaction>
</comment>
<proteinExistence type="inferred from homology"/>
<dbReference type="PANTHER" id="PTHR43532:SF1">
    <property type="entry name" value="GLUCOSE-1-PHOSPHATE THYMIDYLYLTRANSFERASE 1"/>
    <property type="match status" value="1"/>
</dbReference>
<keyword evidence="10" id="KW-0167">Capsid protein</keyword>
<sequence length="242" mass="26599">MRGIILAGGAGNRLKPLTKVTSKQLLPIYDQPMIYYPLQTLINGGIQDILVISDPNNIGNIVRLLGSGKDFGVRIRYEVQDSPDGLAQAFLLGEIFIGDDDVTLILGDNLFVGDGKFLEEAIRSFKGGGRVFAKEVPDPERYGVVDFDKKGQAISIEEKPKNPKSNYAVTGLYIYDNGVIAKAKSLKPSARGELEITDVNNLYLKEGRLDVRIYKDYWLDTGTFDALLEAGNTIAKLRKAGK</sequence>
<accession>A0A1G2BZU8</accession>
<dbReference type="GO" id="GO:0046872">
    <property type="term" value="F:metal ion binding"/>
    <property type="evidence" value="ECO:0007669"/>
    <property type="project" value="UniProtKB-KW"/>
</dbReference>
<protein>
    <recommendedName>
        <fullName evidence="3">glucose-1-phosphate thymidylyltransferase</fullName>
        <ecNumber evidence="3">2.7.7.24</ecNumber>
    </recommendedName>
</protein>
<dbReference type="Proteomes" id="UP000177626">
    <property type="component" value="Unassembled WGS sequence"/>
</dbReference>
<organism evidence="10 11">
    <name type="scientific">Candidatus Komeilibacteria bacterium RIFOXYC1_FULL_37_11</name>
    <dbReference type="NCBI Taxonomy" id="1798555"/>
    <lineage>
        <taxon>Bacteria</taxon>
        <taxon>Candidatus Komeiliibacteriota</taxon>
    </lineage>
</organism>
<keyword evidence="10" id="KW-0946">Virion</keyword>
<keyword evidence="4" id="KW-0808">Transferase</keyword>
<dbReference type="InterPro" id="IPR005907">
    <property type="entry name" value="G1P_thy_trans_s"/>
</dbReference>
<gene>
    <name evidence="10" type="ORF">A2406_02545</name>
</gene>
<evidence type="ECO:0000256" key="1">
    <source>
        <dbReference type="ARBA" id="ARBA00001946"/>
    </source>
</evidence>
<evidence type="ECO:0000256" key="7">
    <source>
        <dbReference type="ARBA" id="ARBA00022842"/>
    </source>
</evidence>
<feature type="domain" description="Nucleotidyl transferase" evidence="9">
    <location>
        <begin position="3"/>
        <end position="235"/>
    </location>
</feature>
<evidence type="ECO:0000256" key="5">
    <source>
        <dbReference type="ARBA" id="ARBA00022695"/>
    </source>
</evidence>
<comment type="caution">
    <text evidence="10">The sequence shown here is derived from an EMBL/GenBank/DDBJ whole genome shotgun (WGS) entry which is preliminary data.</text>
</comment>
<keyword evidence="6" id="KW-0479">Metal-binding</keyword>
<evidence type="ECO:0000256" key="2">
    <source>
        <dbReference type="ARBA" id="ARBA00010480"/>
    </source>
</evidence>
<evidence type="ECO:0000313" key="11">
    <source>
        <dbReference type="Proteomes" id="UP000177626"/>
    </source>
</evidence>
<dbReference type="InterPro" id="IPR005835">
    <property type="entry name" value="NTP_transferase_dom"/>
</dbReference>
<evidence type="ECO:0000259" key="9">
    <source>
        <dbReference type="Pfam" id="PF00483"/>
    </source>
</evidence>
<evidence type="ECO:0000256" key="6">
    <source>
        <dbReference type="ARBA" id="ARBA00022723"/>
    </source>
</evidence>
<dbReference type="EMBL" id="MHKQ01000005">
    <property type="protein sequence ID" value="OGY94678.1"/>
    <property type="molecule type" value="Genomic_DNA"/>
</dbReference>
<name>A0A1G2BZU8_9BACT</name>